<dbReference type="STRING" id="299467.A0A443S839"/>
<dbReference type="VEuPathDB" id="VectorBase:LDEU008363"/>
<comment type="cofactor">
    <cofactor evidence="1">
        <name>heme</name>
        <dbReference type="ChEBI" id="CHEBI:30413"/>
    </cofactor>
</comment>
<evidence type="ECO:0000313" key="10">
    <source>
        <dbReference type="Proteomes" id="UP000288716"/>
    </source>
</evidence>
<evidence type="ECO:0000256" key="1">
    <source>
        <dbReference type="ARBA" id="ARBA00001971"/>
    </source>
</evidence>
<keyword evidence="8" id="KW-0472">Membrane</keyword>
<evidence type="ECO:0000256" key="3">
    <source>
        <dbReference type="ARBA" id="ARBA00022617"/>
    </source>
</evidence>
<keyword evidence="5" id="KW-0560">Oxidoreductase</keyword>
<dbReference type="SUPFAM" id="SSF48264">
    <property type="entry name" value="Cytochrome P450"/>
    <property type="match status" value="1"/>
</dbReference>
<evidence type="ECO:0000256" key="6">
    <source>
        <dbReference type="ARBA" id="ARBA00023004"/>
    </source>
</evidence>
<feature type="non-terminal residue" evidence="9">
    <location>
        <position position="1"/>
    </location>
</feature>
<dbReference type="InterPro" id="IPR001128">
    <property type="entry name" value="Cyt_P450"/>
</dbReference>
<keyword evidence="10" id="KW-1185">Reference proteome</keyword>
<accession>A0A443S839</accession>
<sequence length="268" mass="31638">AYSYIDQLEKQYREFGLISVKLFLVSFVAITKPSLIKKFFENYNTFSKQNFILKKGELFIPDTLLVASPRLWRLKRKFYSPIFTSVNLRKYESIINRETKYLLSQIDSLVENCFDIRHVIDQHVCLTTIDALTGIYSREFLWNEIDKVLDFIHSAQAAATKRITRPFIWLDYIYYRTKEGKRIQAKVDYFYKTFEALQNKEVIGNNNEIYSLVDQINKLREFDKSISGKTQILELLAFLIAGYETSAFTITAALFYMGNYKNFLFHIL</sequence>
<evidence type="ECO:0000256" key="4">
    <source>
        <dbReference type="ARBA" id="ARBA00022723"/>
    </source>
</evidence>
<name>A0A443S839_9ACAR</name>
<proteinExistence type="inferred from homology"/>
<keyword evidence="6" id="KW-0408">Iron</keyword>
<dbReference type="EMBL" id="NCKV01006070">
    <property type="protein sequence ID" value="RWS23677.1"/>
    <property type="molecule type" value="Genomic_DNA"/>
</dbReference>
<evidence type="ECO:0000313" key="9">
    <source>
        <dbReference type="EMBL" id="RWS23677.1"/>
    </source>
</evidence>
<evidence type="ECO:0000256" key="5">
    <source>
        <dbReference type="ARBA" id="ARBA00023002"/>
    </source>
</evidence>
<evidence type="ECO:0000256" key="8">
    <source>
        <dbReference type="SAM" id="Phobius"/>
    </source>
</evidence>
<dbReference type="Pfam" id="PF00067">
    <property type="entry name" value="p450"/>
    <property type="match status" value="1"/>
</dbReference>
<dbReference type="InterPro" id="IPR050196">
    <property type="entry name" value="Cytochrome_P450_Monoox"/>
</dbReference>
<dbReference type="GO" id="GO:0004497">
    <property type="term" value="F:monooxygenase activity"/>
    <property type="evidence" value="ECO:0007669"/>
    <property type="project" value="UniProtKB-KW"/>
</dbReference>
<dbReference type="OrthoDB" id="3945418at2759"/>
<keyword evidence="3" id="KW-0349">Heme</keyword>
<evidence type="ECO:0000256" key="7">
    <source>
        <dbReference type="ARBA" id="ARBA00023033"/>
    </source>
</evidence>
<feature type="transmembrane region" description="Helical" evidence="8">
    <location>
        <begin position="235"/>
        <end position="258"/>
    </location>
</feature>
<feature type="transmembrane region" description="Helical" evidence="8">
    <location>
        <begin position="12"/>
        <end position="30"/>
    </location>
</feature>
<dbReference type="PANTHER" id="PTHR24291">
    <property type="entry name" value="CYTOCHROME P450 FAMILY 4"/>
    <property type="match status" value="1"/>
</dbReference>
<comment type="similarity">
    <text evidence="2">Belongs to the cytochrome P450 family.</text>
</comment>
<dbReference type="Proteomes" id="UP000288716">
    <property type="component" value="Unassembled WGS sequence"/>
</dbReference>
<keyword evidence="4" id="KW-0479">Metal-binding</keyword>
<dbReference type="GO" id="GO:0005506">
    <property type="term" value="F:iron ion binding"/>
    <property type="evidence" value="ECO:0007669"/>
    <property type="project" value="InterPro"/>
</dbReference>
<dbReference type="InterPro" id="IPR036396">
    <property type="entry name" value="Cyt_P450_sf"/>
</dbReference>
<dbReference type="GO" id="GO:0020037">
    <property type="term" value="F:heme binding"/>
    <property type="evidence" value="ECO:0007669"/>
    <property type="project" value="InterPro"/>
</dbReference>
<evidence type="ECO:0000256" key="2">
    <source>
        <dbReference type="ARBA" id="ARBA00010617"/>
    </source>
</evidence>
<keyword evidence="7 9" id="KW-0503">Monooxygenase</keyword>
<reference evidence="9 10" key="1">
    <citation type="journal article" date="2018" name="Gigascience">
        <title>Genomes of trombidid mites reveal novel predicted allergens and laterally-transferred genes associated with secondary metabolism.</title>
        <authorList>
            <person name="Dong X."/>
            <person name="Chaisiri K."/>
            <person name="Xia D."/>
            <person name="Armstrong S.D."/>
            <person name="Fang Y."/>
            <person name="Donnelly M.J."/>
            <person name="Kadowaki T."/>
            <person name="McGarry J.W."/>
            <person name="Darby A.C."/>
            <person name="Makepeace B.L."/>
        </authorList>
    </citation>
    <scope>NUCLEOTIDE SEQUENCE [LARGE SCALE GENOMIC DNA]</scope>
    <source>
        <strain evidence="9">UoL-UT</strain>
    </source>
</reference>
<dbReference type="Gene3D" id="1.10.630.10">
    <property type="entry name" value="Cytochrome P450"/>
    <property type="match status" value="1"/>
</dbReference>
<gene>
    <name evidence="9" type="ORF">B4U80_13908</name>
</gene>
<dbReference type="AlphaFoldDB" id="A0A443S839"/>
<keyword evidence="8" id="KW-1133">Transmembrane helix</keyword>
<keyword evidence="8" id="KW-0812">Transmembrane</keyword>
<comment type="caution">
    <text evidence="9">The sequence shown here is derived from an EMBL/GenBank/DDBJ whole genome shotgun (WGS) entry which is preliminary data.</text>
</comment>
<dbReference type="PANTHER" id="PTHR24291:SF50">
    <property type="entry name" value="BIFUNCTIONAL ALBAFLAVENONE MONOOXYGENASE_TERPENE SYNTHASE"/>
    <property type="match status" value="1"/>
</dbReference>
<organism evidence="9 10">
    <name type="scientific">Leptotrombidium deliense</name>
    <dbReference type="NCBI Taxonomy" id="299467"/>
    <lineage>
        <taxon>Eukaryota</taxon>
        <taxon>Metazoa</taxon>
        <taxon>Ecdysozoa</taxon>
        <taxon>Arthropoda</taxon>
        <taxon>Chelicerata</taxon>
        <taxon>Arachnida</taxon>
        <taxon>Acari</taxon>
        <taxon>Acariformes</taxon>
        <taxon>Trombidiformes</taxon>
        <taxon>Prostigmata</taxon>
        <taxon>Anystina</taxon>
        <taxon>Parasitengona</taxon>
        <taxon>Trombiculoidea</taxon>
        <taxon>Trombiculidae</taxon>
        <taxon>Leptotrombidium</taxon>
    </lineage>
</organism>
<protein>
    <submittedName>
        <fullName evidence="9">Cytochrome P450 monooxygenase-like protein</fullName>
    </submittedName>
</protein>
<dbReference type="GO" id="GO:0016705">
    <property type="term" value="F:oxidoreductase activity, acting on paired donors, with incorporation or reduction of molecular oxygen"/>
    <property type="evidence" value="ECO:0007669"/>
    <property type="project" value="InterPro"/>
</dbReference>